<dbReference type="SUPFAM" id="SSF48371">
    <property type="entry name" value="ARM repeat"/>
    <property type="match status" value="1"/>
</dbReference>
<dbReference type="GO" id="GO:0051301">
    <property type="term" value="P:cell division"/>
    <property type="evidence" value="ECO:0007669"/>
    <property type="project" value="UniProtKB-KW"/>
</dbReference>
<keyword evidence="6" id="KW-1185">Reference proteome</keyword>
<evidence type="ECO:0000313" key="6">
    <source>
        <dbReference type="Proteomes" id="UP000017836"/>
    </source>
</evidence>
<protein>
    <recommendedName>
        <fullName evidence="4">Ataxin-10 domain-containing protein</fullName>
    </recommendedName>
</protein>
<name>W1PT42_AMBTC</name>
<evidence type="ECO:0000256" key="2">
    <source>
        <dbReference type="ARBA" id="ARBA00023306"/>
    </source>
</evidence>
<dbReference type="PANTHER" id="PTHR13255">
    <property type="entry name" value="ATAXIN-10"/>
    <property type="match status" value="1"/>
</dbReference>
<dbReference type="KEGG" id="atr:18441405"/>
<dbReference type="InterPro" id="IPR011989">
    <property type="entry name" value="ARM-like"/>
</dbReference>
<dbReference type="PANTHER" id="PTHR13255:SF0">
    <property type="entry name" value="ATAXIN-10"/>
    <property type="match status" value="1"/>
</dbReference>
<gene>
    <name evidence="5" type="ORF">AMTR_s00040p00204970</name>
</gene>
<evidence type="ECO:0000313" key="5">
    <source>
        <dbReference type="EMBL" id="ERN13167.1"/>
    </source>
</evidence>
<dbReference type="Gramene" id="ERN13167">
    <property type="protein sequence ID" value="ERN13167"/>
    <property type="gene ID" value="AMTR_s00040p00204970"/>
</dbReference>
<dbReference type="InterPro" id="IPR019156">
    <property type="entry name" value="Ataxin-10_domain"/>
</dbReference>
<dbReference type="STRING" id="13333.W1PT42"/>
<proteinExistence type="predicted"/>
<reference evidence="6" key="1">
    <citation type="journal article" date="2013" name="Science">
        <title>The Amborella genome and the evolution of flowering plants.</title>
        <authorList>
            <consortium name="Amborella Genome Project"/>
        </authorList>
    </citation>
    <scope>NUCLEOTIDE SEQUENCE [LARGE SCALE GENOMIC DNA]</scope>
</reference>
<sequence length="536" mass="59560">MEQDYEGHESPSNSTIDHTIESFLSLSRAPQGRLEAASKGAVPLFLDLIRTYLAPKIEPELSPSRAQLTRSRLVSSLKVLRNLCAGEPMNQDSFIDHQGPHFLSVTMNSLDFMSPQALDIIMVGLQILGNVGLAGERHKVAIWGELFPKGFEKFAEVESSKLCGPLCMIIYNCCRDNDHRLKELCGVSGLPLMAGIIRSIVSDGIEEEWPQWLLSYICFESPYFPQLFWGLSSCSFPNGSKEIMSKDHFSDMQAWLLTVLLDIMDEQRNQLSICMEFALSLLQIVKRVGRSMDSLSTNTLDCPVGSGASPTLPSGSSVINILGYSISILRELCALEDHHNKHSEKLSLPTKEAQEMRGSSIVDSLVNSGLIQLMLGFLRDLEPPAIIKRAQAQSRNDKPNEDHENENASLTSTEEGESGGASVIAPKNKCPYKGFRRDIVAIIGNCTYHRKHVQDEIGREKGVLLMMQQCVVDEDNPYLREWGIWAIRNLMEGNLDNQREASELELLGSVDTPEISQLGLKVQVDQKSGRAKLVNV</sequence>
<feature type="region of interest" description="Disordered" evidence="3">
    <location>
        <begin position="391"/>
        <end position="423"/>
    </location>
</feature>
<dbReference type="HOGENOM" id="CLU_047334_0_0_1"/>
<feature type="compositionally biased region" description="Basic and acidic residues" evidence="3">
    <location>
        <begin position="395"/>
        <end position="406"/>
    </location>
</feature>
<dbReference type="EMBL" id="KI392591">
    <property type="protein sequence ID" value="ERN13167.1"/>
    <property type="molecule type" value="Genomic_DNA"/>
</dbReference>
<evidence type="ECO:0000256" key="3">
    <source>
        <dbReference type="SAM" id="MobiDB-lite"/>
    </source>
</evidence>
<dbReference type="OMA" id="IHEPLCM"/>
<organism evidence="5 6">
    <name type="scientific">Amborella trichopoda</name>
    <dbReference type="NCBI Taxonomy" id="13333"/>
    <lineage>
        <taxon>Eukaryota</taxon>
        <taxon>Viridiplantae</taxon>
        <taxon>Streptophyta</taxon>
        <taxon>Embryophyta</taxon>
        <taxon>Tracheophyta</taxon>
        <taxon>Spermatophyta</taxon>
        <taxon>Magnoliopsida</taxon>
        <taxon>Amborellales</taxon>
        <taxon>Amborellaceae</taxon>
        <taxon>Amborella</taxon>
    </lineage>
</organism>
<dbReference type="AlphaFoldDB" id="W1PT42"/>
<keyword evidence="2" id="KW-0131">Cell cycle</keyword>
<dbReference type="Pfam" id="PF09759">
    <property type="entry name" value="Atx10homo_assoc"/>
    <property type="match status" value="1"/>
</dbReference>
<dbReference type="Proteomes" id="UP000017836">
    <property type="component" value="Unassembled WGS sequence"/>
</dbReference>
<dbReference type="InterPro" id="IPR016024">
    <property type="entry name" value="ARM-type_fold"/>
</dbReference>
<dbReference type="Gene3D" id="1.25.10.10">
    <property type="entry name" value="Leucine-rich Repeat Variant"/>
    <property type="match status" value="2"/>
</dbReference>
<dbReference type="InterPro" id="IPR051374">
    <property type="entry name" value="Ataxin-10/CTR86_families"/>
</dbReference>
<accession>W1PT42</accession>
<dbReference type="OrthoDB" id="379794at2759"/>
<feature type="domain" description="Ataxin-10" evidence="4">
    <location>
        <begin position="435"/>
        <end position="533"/>
    </location>
</feature>
<evidence type="ECO:0000259" key="4">
    <source>
        <dbReference type="Pfam" id="PF09759"/>
    </source>
</evidence>
<keyword evidence="1" id="KW-0132">Cell division</keyword>
<dbReference type="eggNOG" id="KOG2676">
    <property type="taxonomic scope" value="Eukaryota"/>
</dbReference>
<dbReference type="GO" id="GO:0005829">
    <property type="term" value="C:cytosol"/>
    <property type="evidence" value="ECO:0000318"/>
    <property type="project" value="GO_Central"/>
</dbReference>
<evidence type="ECO:0000256" key="1">
    <source>
        <dbReference type="ARBA" id="ARBA00022618"/>
    </source>
</evidence>